<reference evidence="2 3" key="1">
    <citation type="submission" date="2017-07" db="EMBL/GenBank/DDBJ databases">
        <title>Genomes of Fischerella (Mastigocladus) sp. strains.</title>
        <authorList>
            <person name="Miller S.R."/>
        </authorList>
    </citation>
    <scope>NUCLEOTIDE SEQUENCE [LARGE SCALE GENOMIC DNA]</scope>
    <source>
        <strain evidence="2 3">CCMEE 5330</strain>
    </source>
</reference>
<gene>
    <name evidence="2" type="ORF">CEN41_01425</name>
</gene>
<proteinExistence type="predicted"/>
<accession>A0A2N6MNQ7</accession>
<evidence type="ECO:0000313" key="3">
    <source>
        <dbReference type="Proteomes" id="UP000234966"/>
    </source>
</evidence>
<dbReference type="NCBIfam" id="TIGR02318">
    <property type="entry name" value="phosphono_phnM"/>
    <property type="match status" value="1"/>
</dbReference>
<sequence>MWLTDAQLVLPDGVLRGSLRIEDGHIAEVIEGTPNAADVVPLNGWTILPGIIDLHGDMLERDIEPRPGAMFPVELALYELDKRLAAAGITTAYAAVSFAWQQNDLRSQEKAQEIIRVINAKAPELLVDMRVHARFEVTNPATAPILEALIDAQQVHLVSIMDHTPGQGQYKNIPKYVDFMTRWLGFDPSKIGVDIVDRITNAIEEKVAEPRDWGIVAEVARLARQHSIPLASHDDDTPDKVAEQHALGVTISEFPVSEEAARAARERGMYIIMGAPNAYRGASTSSNLSARDAIRMGLVDILATDYFPAAMLHSAFLMARTGELTLPEAVKLISQHPADAMGLHDRGRIAVGRRADLVLVEATGDHPRVRGTLRAGVPIYRDSTALHQAASAPAAGD</sequence>
<dbReference type="EMBL" id="NMQI01000029">
    <property type="protein sequence ID" value="PMB48413.1"/>
    <property type="molecule type" value="Genomic_DNA"/>
</dbReference>
<dbReference type="Pfam" id="PF07969">
    <property type="entry name" value="Amidohydro_3"/>
    <property type="match status" value="1"/>
</dbReference>
<evidence type="ECO:0000259" key="1">
    <source>
        <dbReference type="Pfam" id="PF07969"/>
    </source>
</evidence>
<name>A0A2N6MNQ7_9CYAN</name>
<dbReference type="GO" id="GO:0016810">
    <property type="term" value="F:hydrolase activity, acting on carbon-nitrogen (but not peptide) bonds"/>
    <property type="evidence" value="ECO:0007669"/>
    <property type="project" value="InterPro"/>
</dbReference>
<dbReference type="PANTHER" id="PTHR43135">
    <property type="entry name" value="ALPHA-D-RIBOSE 1-METHYLPHOSPHONATE 5-TRIPHOSPHATE DIPHOSPHATASE"/>
    <property type="match status" value="1"/>
</dbReference>
<organism evidence="2 3">
    <name type="scientific">Fischerella thermalis CCMEE 5330</name>
    <dbReference type="NCBI Taxonomy" id="2019670"/>
    <lineage>
        <taxon>Bacteria</taxon>
        <taxon>Bacillati</taxon>
        <taxon>Cyanobacteriota</taxon>
        <taxon>Cyanophyceae</taxon>
        <taxon>Nostocales</taxon>
        <taxon>Hapalosiphonaceae</taxon>
        <taxon>Fischerella</taxon>
    </lineage>
</organism>
<dbReference type="InterPro" id="IPR012696">
    <property type="entry name" value="PhnM"/>
</dbReference>
<dbReference type="NCBIfam" id="NF011987">
    <property type="entry name" value="PRK15446.2-3"/>
    <property type="match status" value="1"/>
</dbReference>
<protein>
    <submittedName>
        <fullName evidence="2">Alpha-D-ribose 1-methylphosphonate 5-triphosphate diphosphatase</fullName>
    </submittedName>
</protein>
<dbReference type="SUPFAM" id="SSF51556">
    <property type="entry name" value="Metallo-dependent hydrolases"/>
    <property type="match status" value="1"/>
</dbReference>
<dbReference type="SUPFAM" id="SSF51338">
    <property type="entry name" value="Composite domain of metallo-dependent hydrolases"/>
    <property type="match status" value="1"/>
</dbReference>
<dbReference type="NCBIfam" id="NF011984">
    <property type="entry name" value="PRK15446.1-5"/>
    <property type="match status" value="1"/>
</dbReference>
<dbReference type="Gene3D" id="3.20.20.140">
    <property type="entry name" value="Metal-dependent hydrolases"/>
    <property type="match status" value="2"/>
</dbReference>
<dbReference type="InterPro" id="IPR032466">
    <property type="entry name" value="Metal_Hydrolase"/>
</dbReference>
<evidence type="ECO:0000313" key="2">
    <source>
        <dbReference type="EMBL" id="PMB48413.1"/>
    </source>
</evidence>
<dbReference type="NCBIfam" id="NF011988">
    <property type="entry name" value="PRK15446.2-4"/>
    <property type="match status" value="1"/>
</dbReference>
<dbReference type="NCBIfam" id="NF011990">
    <property type="entry name" value="PRK15446.2-6"/>
    <property type="match status" value="1"/>
</dbReference>
<dbReference type="PIRSF" id="PIRSF038971">
    <property type="entry name" value="PhnM"/>
    <property type="match status" value="1"/>
</dbReference>
<dbReference type="InterPro" id="IPR011059">
    <property type="entry name" value="Metal-dep_hydrolase_composite"/>
</dbReference>
<dbReference type="AlphaFoldDB" id="A0A2N6MNQ7"/>
<dbReference type="InterPro" id="IPR013108">
    <property type="entry name" value="Amidohydro_3"/>
</dbReference>
<dbReference type="Proteomes" id="UP000234966">
    <property type="component" value="Unassembled WGS sequence"/>
</dbReference>
<dbReference type="Gene3D" id="2.30.40.10">
    <property type="entry name" value="Urease, subunit C, domain 1"/>
    <property type="match status" value="2"/>
</dbReference>
<dbReference type="InterPro" id="IPR051781">
    <property type="entry name" value="Metallo-dep_Hydrolase"/>
</dbReference>
<dbReference type="GO" id="GO:0019700">
    <property type="term" value="P:organic phosphonate catabolic process"/>
    <property type="evidence" value="ECO:0007669"/>
    <property type="project" value="InterPro"/>
</dbReference>
<feature type="domain" description="Amidohydrolase 3" evidence="1">
    <location>
        <begin position="132"/>
        <end position="380"/>
    </location>
</feature>
<comment type="caution">
    <text evidence="2">The sequence shown here is derived from an EMBL/GenBank/DDBJ whole genome shotgun (WGS) entry which is preliminary data.</text>
</comment>
<dbReference type="PANTHER" id="PTHR43135:SF3">
    <property type="entry name" value="ALPHA-D-RIBOSE 1-METHYLPHOSPHONATE 5-TRIPHOSPHATE DIPHOSPHATASE"/>
    <property type="match status" value="1"/>
</dbReference>